<feature type="compositionally biased region" description="Gly residues" evidence="1">
    <location>
        <begin position="69"/>
        <end position="84"/>
    </location>
</feature>
<dbReference type="Gene3D" id="1.10.238.10">
    <property type="entry name" value="EF-hand"/>
    <property type="match status" value="2"/>
</dbReference>
<dbReference type="GO" id="GO:0005509">
    <property type="term" value="F:calcium ion binding"/>
    <property type="evidence" value="ECO:0007669"/>
    <property type="project" value="InterPro"/>
</dbReference>
<evidence type="ECO:0000256" key="2">
    <source>
        <dbReference type="SAM" id="SignalP"/>
    </source>
</evidence>
<feature type="compositionally biased region" description="Basic and acidic residues" evidence="1">
    <location>
        <begin position="40"/>
        <end position="53"/>
    </location>
</feature>
<dbReference type="InterPro" id="IPR002048">
    <property type="entry name" value="EF_hand_dom"/>
</dbReference>
<proteinExistence type="predicted"/>
<feature type="signal peptide" evidence="2">
    <location>
        <begin position="1"/>
        <end position="26"/>
    </location>
</feature>
<dbReference type="OrthoDB" id="5470953at2"/>
<evidence type="ECO:0000256" key="1">
    <source>
        <dbReference type="SAM" id="MobiDB-lite"/>
    </source>
</evidence>
<evidence type="ECO:0000259" key="3">
    <source>
        <dbReference type="PROSITE" id="PS50222"/>
    </source>
</evidence>
<gene>
    <name evidence="4" type="ORF">SAMN02982931_03318</name>
</gene>
<accession>A0A1G6DFG4</accession>
<organism evidence="4 5">
    <name type="scientific">Bauldia litoralis</name>
    <dbReference type="NCBI Taxonomy" id="665467"/>
    <lineage>
        <taxon>Bacteria</taxon>
        <taxon>Pseudomonadati</taxon>
        <taxon>Pseudomonadota</taxon>
        <taxon>Alphaproteobacteria</taxon>
        <taxon>Hyphomicrobiales</taxon>
        <taxon>Kaistiaceae</taxon>
        <taxon>Bauldia</taxon>
    </lineage>
</organism>
<dbReference type="Pfam" id="PF13202">
    <property type="entry name" value="EF-hand_5"/>
    <property type="match status" value="2"/>
</dbReference>
<sequence>MNTRSKVLVAALMASAVGIAATPSFADAGDGMRKQPQQMAHRDDDRRGDEHRRGGPGHHGAGDRDGHGPRGPGGPGGMGDGPRGGMPEILIERFDVNEDGTITAEEIATVNAERVGEYDTDGNGALSLEEFKALWADTMNLRIVRDFQQLDPDGDASVTLEEYSVRYDTMLEHLDRNDDGAIDEAELAGPRGGPGGPGKGHGGPGMGKGPGPGNGPGMGNGPGDGMGKGPGNGPGKGPGPKGPAPQNG</sequence>
<dbReference type="PROSITE" id="PS00018">
    <property type="entry name" value="EF_HAND_1"/>
    <property type="match status" value="1"/>
</dbReference>
<dbReference type="STRING" id="665467.SAMN02982931_03318"/>
<keyword evidence="2" id="KW-0732">Signal</keyword>
<dbReference type="AlphaFoldDB" id="A0A1G6DFG4"/>
<dbReference type="InterPro" id="IPR011992">
    <property type="entry name" value="EF-hand-dom_pair"/>
</dbReference>
<feature type="region of interest" description="Disordered" evidence="1">
    <location>
        <begin position="22"/>
        <end position="87"/>
    </location>
</feature>
<protein>
    <submittedName>
        <fullName evidence="4">EF hand</fullName>
    </submittedName>
</protein>
<reference evidence="4 5" key="1">
    <citation type="submission" date="2016-10" db="EMBL/GenBank/DDBJ databases">
        <authorList>
            <person name="de Groot N.N."/>
        </authorList>
    </citation>
    <scope>NUCLEOTIDE SEQUENCE [LARGE SCALE GENOMIC DNA]</scope>
    <source>
        <strain evidence="4 5">ATCC 35022</strain>
    </source>
</reference>
<dbReference type="RefSeq" id="WP_090877963.1">
    <property type="nucleotide sequence ID" value="NZ_FMXQ01000007.1"/>
</dbReference>
<evidence type="ECO:0000313" key="5">
    <source>
        <dbReference type="Proteomes" id="UP000199071"/>
    </source>
</evidence>
<feature type="region of interest" description="Disordered" evidence="1">
    <location>
        <begin position="183"/>
        <end position="248"/>
    </location>
</feature>
<dbReference type="Proteomes" id="UP000199071">
    <property type="component" value="Unassembled WGS sequence"/>
</dbReference>
<feature type="chain" id="PRO_5011454843" evidence="2">
    <location>
        <begin position="27"/>
        <end position="248"/>
    </location>
</feature>
<name>A0A1G6DFG4_9HYPH</name>
<dbReference type="PROSITE" id="PS50222">
    <property type="entry name" value="EF_HAND_2"/>
    <property type="match status" value="1"/>
</dbReference>
<feature type="domain" description="EF-hand" evidence="3">
    <location>
        <begin position="117"/>
        <end position="141"/>
    </location>
</feature>
<dbReference type="InterPro" id="IPR018247">
    <property type="entry name" value="EF_Hand_1_Ca_BS"/>
</dbReference>
<evidence type="ECO:0000313" key="4">
    <source>
        <dbReference type="EMBL" id="SDB43872.1"/>
    </source>
</evidence>
<feature type="compositionally biased region" description="Gly residues" evidence="1">
    <location>
        <begin position="190"/>
        <end position="239"/>
    </location>
</feature>
<keyword evidence="5" id="KW-1185">Reference proteome</keyword>
<dbReference type="EMBL" id="FMXQ01000007">
    <property type="protein sequence ID" value="SDB43872.1"/>
    <property type="molecule type" value="Genomic_DNA"/>
</dbReference>
<dbReference type="SUPFAM" id="SSF47473">
    <property type="entry name" value="EF-hand"/>
    <property type="match status" value="1"/>
</dbReference>